<dbReference type="PANTHER" id="PTHR40761:SF1">
    <property type="entry name" value="CONSERVED INTEGRAL MEMBRANE ALANINE VALINE AND LEUCINE RICH PROTEIN-RELATED"/>
    <property type="match status" value="1"/>
</dbReference>
<name>A0ABW3VHS0_9PSEU</name>
<dbReference type="RefSeq" id="WP_346091282.1">
    <property type="nucleotide sequence ID" value="NZ_BAABKS010000021.1"/>
</dbReference>
<keyword evidence="1" id="KW-0812">Transmembrane</keyword>
<keyword evidence="3" id="KW-1185">Reference proteome</keyword>
<organism evidence="2 3">
    <name type="scientific">Pseudonocardia benzenivorans</name>
    <dbReference type="NCBI Taxonomy" id="228005"/>
    <lineage>
        <taxon>Bacteria</taxon>
        <taxon>Bacillati</taxon>
        <taxon>Actinomycetota</taxon>
        <taxon>Actinomycetes</taxon>
        <taxon>Pseudonocardiales</taxon>
        <taxon>Pseudonocardiaceae</taxon>
        <taxon>Pseudonocardia</taxon>
    </lineage>
</organism>
<keyword evidence="1" id="KW-0472">Membrane</keyword>
<evidence type="ECO:0000256" key="1">
    <source>
        <dbReference type="SAM" id="Phobius"/>
    </source>
</evidence>
<dbReference type="EMBL" id="JBHTMB010000139">
    <property type="protein sequence ID" value="MFD1234699.1"/>
    <property type="molecule type" value="Genomic_DNA"/>
</dbReference>
<gene>
    <name evidence="2" type="ORF">ACFQ34_15520</name>
</gene>
<evidence type="ECO:0000313" key="2">
    <source>
        <dbReference type="EMBL" id="MFD1234699.1"/>
    </source>
</evidence>
<feature type="transmembrane region" description="Helical" evidence="1">
    <location>
        <begin position="208"/>
        <end position="226"/>
    </location>
</feature>
<dbReference type="PANTHER" id="PTHR40761">
    <property type="entry name" value="CONSERVED INTEGRAL MEMBRANE ALANINE VALINE AND LEUCINE RICH PROTEIN-RELATED"/>
    <property type="match status" value="1"/>
</dbReference>
<keyword evidence="1" id="KW-1133">Transmembrane helix</keyword>
<accession>A0ABW3VHS0</accession>
<sequence length="317" mass="30222">MSTLTVLAVAAAVVAAGCFAVGGVLQHRAVAGEARVPAGHGAAPGRLDPRGFAALLRRPRWLVGLGLAAAGAALHALALVVAPVSVVQPIGVLAVPIAVLLAARASGTRVPTAVVLAVALCVAGVAGFVALAAGSAVSGAADPRVLAIAGAGVGIVVLALAALAARARTPGVRCVSCAAAGATAFGLVSTLVRALAERVAAGAPALDLAGLVGGIAVALLAGGWLVQQAFAAGPPELVVACLTVVDPVVAVVLGVVLLGEGAATATGTALGMAGCAVAAATGVLALARHHPDAVHRRAQQRVARAAVSGSLVPAGRS</sequence>
<reference evidence="3" key="1">
    <citation type="journal article" date="2019" name="Int. J. Syst. Evol. Microbiol.">
        <title>The Global Catalogue of Microorganisms (GCM) 10K type strain sequencing project: providing services to taxonomists for standard genome sequencing and annotation.</title>
        <authorList>
            <consortium name="The Broad Institute Genomics Platform"/>
            <consortium name="The Broad Institute Genome Sequencing Center for Infectious Disease"/>
            <person name="Wu L."/>
            <person name="Ma J."/>
        </authorList>
    </citation>
    <scope>NUCLEOTIDE SEQUENCE [LARGE SCALE GENOMIC DNA]</scope>
    <source>
        <strain evidence="3">CCUG 49018</strain>
    </source>
</reference>
<dbReference type="Proteomes" id="UP001597182">
    <property type="component" value="Unassembled WGS sequence"/>
</dbReference>
<feature type="transmembrane region" description="Helical" evidence="1">
    <location>
        <begin position="145"/>
        <end position="165"/>
    </location>
</feature>
<feature type="transmembrane region" description="Helical" evidence="1">
    <location>
        <begin position="265"/>
        <end position="287"/>
    </location>
</feature>
<feature type="transmembrane region" description="Helical" evidence="1">
    <location>
        <begin position="61"/>
        <end position="80"/>
    </location>
</feature>
<feature type="transmembrane region" description="Helical" evidence="1">
    <location>
        <begin position="110"/>
        <end position="133"/>
    </location>
</feature>
<feature type="transmembrane region" description="Helical" evidence="1">
    <location>
        <begin position="177"/>
        <end position="196"/>
    </location>
</feature>
<feature type="transmembrane region" description="Helical" evidence="1">
    <location>
        <begin position="86"/>
        <end position="103"/>
    </location>
</feature>
<proteinExistence type="predicted"/>
<feature type="transmembrane region" description="Helical" evidence="1">
    <location>
        <begin position="238"/>
        <end position="259"/>
    </location>
</feature>
<protein>
    <recommendedName>
        <fullName evidence="4">Magnesium transporter NIPA</fullName>
    </recommendedName>
</protein>
<feature type="transmembrane region" description="Helical" evidence="1">
    <location>
        <begin position="6"/>
        <end position="25"/>
    </location>
</feature>
<evidence type="ECO:0000313" key="3">
    <source>
        <dbReference type="Proteomes" id="UP001597182"/>
    </source>
</evidence>
<comment type="caution">
    <text evidence="2">The sequence shown here is derived from an EMBL/GenBank/DDBJ whole genome shotgun (WGS) entry which is preliminary data.</text>
</comment>
<evidence type="ECO:0008006" key="4">
    <source>
        <dbReference type="Google" id="ProtNLM"/>
    </source>
</evidence>